<protein>
    <recommendedName>
        <fullName evidence="2">C2H2-type domain-containing protein</fullName>
    </recommendedName>
</protein>
<dbReference type="InterPro" id="IPR013087">
    <property type="entry name" value="Znf_C2H2_type"/>
</dbReference>
<sequence length="191" mass="21517">MFSVVGWEMHSCHHEMRSHSQGGCSDAKQGPHAAYNSYKDFFMSDTTALFLSAAMEQFALQDVTEIPDMFVPEDLAAGSPEMKRAWLHNKTSEVVDKCIMLGDVPDAVSGIHEVLVTSSQRKQFPCRVEGCGQLYTYLKARDNHERIKHNIDSSSPTLPEEKTPLKRDHKKRTHLGTAQLWVLYPRHAGCS</sequence>
<gene>
    <name evidence="3" type="ORF">UPYG_G00056410</name>
</gene>
<proteinExistence type="predicted"/>
<reference evidence="3 4" key="1">
    <citation type="submission" date="2024-06" db="EMBL/GenBank/DDBJ databases">
        <authorList>
            <person name="Pan Q."/>
            <person name="Wen M."/>
            <person name="Jouanno E."/>
            <person name="Zahm M."/>
            <person name="Klopp C."/>
            <person name="Cabau C."/>
            <person name="Louis A."/>
            <person name="Berthelot C."/>
            <person name="Parey E."/>
            <person name="Roest Crollius H."/>
            <person name="Montfort J."/>
            <person name="Robinson-Rechavi M."/>
            <person name="Bouchez O."/>
            <person name="Lampietro C."/>
            <person name="Lopez Roques C."/>
            <person name="Donnadieu C."/>
            <person name="Postlethwait J."/>
            <person name="Bobe J."/>
            <person name="Verreycken H."/>
            <person name="Guiguen Y."/>
        </authorList>
    </citation>
    <scope>NUCLEOTIDE SEQUENCE [LARGE SCALE GENOMIC DNA]</scope>
    <source>
        <strain evidence="3">Up_M1</strain>
        <tissue evidence="3">Testis</tissue>
    </source>
</reference>
<keyword evidence="4" id="KW-1185">Reference proteome</keyword>
<dbReference type="Proteomes" id="UP001557470">
    <property type="component" value="Unassembled WGS sequence"/>
</dbReference>
<evidence type="ECO:0000313" key="3">
    <source>
        <dbReference type="EMBL" id="KAL1005233.1"/>
    </source>
</evidence>
<feature type="region of interest" description="Disordered" evidence="1">
    <location>
        <begin position="148"/>
        <end position="171"/>
    </location>
</feature>
<dbReference type="PROSITE" id="PS00028">
    <property type="entry name" value="ZINC_FINGER_C2H2_1"/>
    <property type="match status" value="1"/>
</dbReference>
<feature type="domain" description="C2H2-type" evidence="2">
    <location>
        <begin position="126"/>
        <end position="149"/>
    </location>
</feature>
<dbReference type="AlphaFoldDB" id="A0ABD0X8B5"/>
<name>A0ABD0X8B5_UMBPY</name>
<evidence type="ECO:0000259" key="2">
    <source>
        <dbReference type="PROSITE" id="PS00028"/>
    </source>
</evidence>
<comment type="caution">
    <text evidence="3">The sequence shown here is derived from an EMBL/GenBank/DDBJ whole genome shotgun (WGS) entry which is preliminary data.</text>
</comment>
<dbReference type="EMBL" id="JAGEUA010000002">
    <property type="protein sequence ID" value="KAL1005233.1"/>
    <property type="molecule type" value="Genomic_DNA"/>
</dbReference>
<organism evidence="3 4">
    <name type="scientific">Umbra pygmaea</name>
    <name type="common">Eastern mudminnow</name>
    <dbReference type="NCBI Taxonomy" id="75934"/>
    <lineage>
        <taxon>Eukaryota</taxon>
        <taxon>Metazoa</taxon>
        <taxon>Chordata</taxon>
        <taxon>Craniata</taxon>
        <taxon>Vertebrata</taxon>
        <taxon>Euteleostomi</taxon>
        <taxon>Actinopterygii</taxon>
        <taxon>Neopterygii</taxon>
        <taxon>Teleostei</taxon>
        <taxon>Protacanthopterygii</taxon>
        <taxon>Esociformes</taxon>
        <taxon>Umbridae</taxon>
        <taxon>Umbra</taxon>
    </lineage>
</organism>
<evidence type="ECO:0000256" key="1">
    <source>
        <dbReference type="SAM" id="MobiDB-lite"/>
    </source>
</evidence>
<evidence type="ECO:0000313" key="4">
    <source>
        <dbReference type="Proteomes" id="UP001557470"/>
    </source>
</evidence>
<accession>A0ABD0X8B5</accession>